<evidence type="ECO:0000313" key="11">
    <source>
        <dbReference type="Proteomes" id="UP001159427"/>
    </source>
</evidence>
<comment type="subcellular location">
    <subcellularLocation>
        <location evidence="1">Mitochondrion</location>
    </subcellularLocation>
</comment>
<evidence type="ECO:0000256" key="8">
    <source>
        <dbReference type="ARBA" id="ARBA00035363"/>
    </source>
</evidence>
<evidence type="ECO:0000256" key="6">
    <source>
        <dbReference type="ARBA" id="ARBA00023274"/>
    </source>
</evidence>
<evidence type="ECO:0000313" key="10">
    <source>
        <dbReference type="EMBL" id="CAH3029832.1"/>
    </source>
</evidence>
<evidence type="ECO:0000256" key="3">
    <source>
        <dbReference type="ARBA" id="ARBA00022946"/>
    </source>
</evidence>
<dbReference type="InterPro" id="IPR026299">
    <property type="entry name" value="MRP-S31"/>
</dbReference>
<dbReference type="PANTHER" id="PTHR13231">
    <property type="entry name" value="MITOCHONDRIAL RIBOSOMAL PROTEIN S31"/>
    <property type="match status" value="1"/>
</dbReference>
<evidence type="ECO:0000256" key="5">
    <source>
        <dbReference type="ARBA" id="ARBA00023128"/>
    </source>
</evidence>
<feature type="compositionally biased region" description="Basic and acidic residues" evidence="9">
    <location>
        <begin position="46"/>
        <end position="60"/>
    </location>
</feature>
<evidence type="ECO:0000256" key="4">
    <source>
        <dbReference type="ARBA" id="ARBA00022980"/>
    </source>
</evidence>
<evidence type="ECO:0000256" key="2">
    <source>
        <dbReference type="ARBA" id="ARBA00011057"/>
    </source>
</evidence>
<dbReference type="PANTHER" id="PTHR13231:SF3">
    <property type="entry name" value="SMALL RIBOSOMAL SUBUNIT PROTEIN MS31"/>
    <property type="match status" value="1"/>
</dbReference>
<dbReference type="Proteomes" id="UP001159427">
    <property type="component" value="Unassembled WGS sequence"/>
</dbReference>
<evidence type="ECO:0000256" key="7">
    <source>
        <dbReference type="ARBA" id="ARBA00035133"/>
    </source>
</evidence>
<accession>A0ABN8MJU4</accession>
<keyword evidence="4" id="KW-0689">Ribosomal protein</keyword>
<reference evidence="10 11" key="1">
    <citation type="submission" date="2022-05" db="EMBL/GenBank/DDBJ databases">
        <authorList>
            <consortium name="Genoscope - CEA"/>
            <person name="William W."/>
        </authorList>
    </citation>
    <scope>NUCLEOTIDE SEQUENCE [LARGE SCALE GENOMIC DNA]</scope>
</reference>
<comment type="similarity">
    <text evidence="2">Belongs to the mitochondrion-specific ribosomal protein mS31 family.</text>
</comment>
<sequence>MLNSRVFTSPSLLYRSFPKVLLLRSASSGSNGNSNDTNVSSSSLVEDQKHPTEGTERKTESAGFVSQEVKKQENALDSKELPSEVVQSGKSGSLRASSLRENLKNLGSKPNLESVEKLIIGEKLEKDVDTKEQREPPEIIDPRLKTLGKNFPHGGVGDKKYNKIVQELAGEEAEWKLKSGGSSSLLDSLKSVEGIGNGDMKSYLEKSIEETRSRKRKKFGETLLSSKSKSLPQKSERKWVERNLEDLEKSLSKPELSQGKSDPELNNKIKDILSELKVAPKQLGTAKTIVAAVENWGKTSFNLSQNIMDEYNEQTEESQTKLAEYSLKEGNRLGLFDGILNDAKAKNLKIHQGTNTFLMQSDLLEEADKIHQIGVYQNAFRDEISLSDRLWRYPVDNEVCKVQEEGVSFEEHVFLEYLLDDFPSKGPVRRFMELVINGLQKNPHLTVEMKKERVGWFKNYFSDFSEEELNF</sequence>
<organism evidence="10 11">
    <name type="scientific">Porites evermanni</name>
    <dbReference type="NCBI Taxonomy" id="104178"/>
    <lineage>
        <taxon>Eukaryota</taxon>
        <taxon>Metazoa</taxon>
        <taxon>Cnidaria</taxon>
        <taxon>Anthozoa</taxon>
        <taxon>Hexacorallia</taxon>
        <taxon>Scleractinia</taxon>
        <taxon>Fungiina</taxon>
        <taxon>Poritidae</taxon>
        <taxon>Porites</taxon>
    </lineage>
</organism>
<feature type="compositionally biased region" description="Low complexity" evidence="9">
    <location>
        <begin position="26"/>
        <end position="43"/>
    </location>
</feature>
<feature type="region of interest" description="Disordered" evidence="9">
    <location>
        <begin position="215"/>
        <end position="237"/>
    </location>
</feature>
<proteinExistence type="inferred from homology"/>
<feature type="compositionally biased region" description="Basic and acidic residues" evidence="9">
    <location>
        <begin position="68"/>
        <end position="82"/>
    </location>
</feature>
<feature type="compositionally biased region" description="Low complexity" evidence="9">
    <location>
        <begin position="223"/>
        <end position="233"/>
    </location>
</feature>
<keyword evidence="11" id="KW-1185">Reference proteome</keyword>
<gene>
    <name evidence="10" type="ORF">PEVE_00036826</name>
</gene>
<name>A0ABN8MJU4_9CNID</name>
<dbReference type="EMBL" id="CALNXI010000595">
    <property type="protein sequence ID" value="CAH3029832.1"/>
    <property type="molecule type" value="Genomic_DNA"/>
</dbReference>
<dbReference type="Pfam" id="PF15433">
    <property type="entry name" value="MRP-S31"/>
    <property type="match status" value="1"/>
</dbReference>
<keyword evidence="5" id="KW-0496">Mitochondrion</keyword>
<comment type="caution">
    <text evidence="10">The sequence shown here is derived from an EMBL/GenBank/DDBJ whole genome shotgun (WGS) entry which is preliminary data.</text>
</comment>
<evidence type="ECO:0000256" key="1">
    <source>
        <dbReference type="ARBA" id="ARBA00004173"/>
    </source>
</evidence>
<keyword evidence="3" id="KW-0809">Transit peptide</keyword>
<keyword evidence="6" id="KW-0687">Ribonucleoprotein</keyword>
<protein>
    <recommendedName>
        <fullName evidence="7">Small ribosomal subunit protein mS31</fullName>
    </recommendedName>
    <alternativeName>
        <fullName evidence="8">28S ribosomal protein S31, mitochondrial</fullName>
    </alternativeName>
</protein>
<evidence type="ECO:0000256" key="9">
    <source>
        <dbReference type="SAM" id="MobiDB-lite"/>
    </source>
</evidence>
<feature type="region of interest" description="Disordered" evidence="9">
    <location>
        <begin position="26"/>
        <end position="93"/>
    </location>
</feature>